<dbReference type="EMBL" id="CAJNDS010002336">
    <property type="protein sequence ID" value="CAE7439040.1"/>
    <property type="molecule type" value="Genomic_DNA"/>
</dbReference>
<evidence type="ECO:0000313" key="2">
    <source>
        <dbReference type="EMBL" id="CAE7439040.1"/>
    </source>
</evidence>
<feature type="transmembrane region" description="Helical" evidence="1">
    <location>
        <begin position="210"/>
        <end position="233"/>
    </location>
</feature>
<keyword evidence="1" id="KW-0812">Transmembrane</keyword>
<feature type="transmembrane region" description="Helical" evidence="1">
    <location>
        <begin position="323"/>
        <end position="343"/>
    </location>
</feature>
<dbReference type="AlphaFoldDB" id="A0A812RHV4"/>
<name>A0A812RHV4_9DINO</name>
<reference evidence="2" key="1">
    <citation type="submission" date="2021-02" db="EMBL/GenBank/DDBJ databases">
        <authorList>
            <person name="Dougan E. K."/>
            <person name="Rhodes N."/>
            <person name="Thang M."/>
            <person name="Chan C."/>
        </authorList>
    </citation>
    <scope>NUCLEOTIDE SEQUENCE</scope>
</reference>
<dbReference type="Proteomes" id="UP000604046">
    <property type="component" value="Unassembled WGS sequence"/>
</dbReference>
<feature type="transmembrane region" description="Helical" evidence="1">
    <location>
        <begin position="171"/>
        <end position="190"/>
    </location>
</feature>
<evidence type="ECO:0000256" key="1">
    <source>
        <dbReference type="SAM" id="Phobius"/>
    </source>
</evidence>
<comment type="caution">
    <text evidence="2">The sequence shown here is derived from an EMBL/GenBank/DDBJ whole genome shotgun (WGS) entry which is preliminary data.</text>
</comment>
<accession>A0A812RHV4</accession>
<keyword evidence="1" id="KW-1133">Transmembrane helix</keyword>
<keyword evidence="1" id="KW-0472">Membrane</keyword>
<feature type="transmembrane region" description="Helical" evidence="1">
    <location>
        <begin position="144"/>
        <end position="164"/>
    </location>
</feature>
<feature type="transmembrane region" description="Helical" evidence="1">
    <location>
        <begin position="300"/>
        <end position="317"/>
    </location>
</feature>
<evidence type="ECO:0000313" key="3">
    <source>
        <dbReference type="Proteomes" id="UP000604046"/>
    </source>
</evidence>
<feature type="transmembrane region" description="Helical" evidence="1">
    <location>
        <begin position="109"/>
        <end position="129"/>
    </location>
</feature>
<keyword evidence="3" id="KW-1185">Reference proteome</keyword>
<organism evidence="2 3">
    <name type="scientific">Symbiodinium natans</name>
    <dbReference type="NCBI Taxonomy" id="878477"/>
    <lineage>
        <taxon>Eukaryota</taxon>
        <taxon>Sar</taxon>
        <taxon>Alveolata</taxon>
        <taxon>Dinophyceae</taxon>
        <taxon>Suessiales</taxon>
        <taxon>Symbiodiniaceae</taxon>
        <taxon>Symbiodinium</taxon>
    </lineage>
</organism>
<protein>
    <submittedName>
        <fullName evidence="2">NLRC3 protein</fullName>
    </submittedName>
</protein>
<sequence length="431" mass="47235">MDASNSTANHVDATLHAVGLDRRSGYFILIMLAMSLVTCLLGTAILRLATCRSRLRMKREQRKEEERARALSTQFGVAVQATDQLKRQPSYREPPHPEAVSTRRRGLQVTTVFGFTAAFCFAATVTGILDDSLTKETGLSWESYTLLLCAGCSWMLLQAVVLAVTLQTGRGYSITAFAEAMFTGLCPFVSDSFDSLKDIIFGGLCLQSAHVGLHVVGWASWVYLLAFHVYLICCRSICLSDMVASHLSVFAISTTALDSDLDLAKETDVAERVRPSRPGRWESLVALLAKQLSPTRREMLLVENVPQAGLAIIYLAVEGGSLVVGLLNLAVPTMQVLSSLLLYGRLQTHLSRWYASRLDAAAEDGDQALAHRVLGELRFAHPIFLDTIASQSRFVNGGGDHLSLVCGDRIYQLCQGFLFVRSIPLNMPVTE</sequence>
<proteinExistence type="predicted"/>
<gene>
    <name evidence="2" type="primary">NLRC3</name>
    <name evidence="2" type="ORF">SNAT2548_LOCUS23856</name>
</gene>
<feature type="transmembrane region" description="Helical" evidence="1">
    <location>
        <begin position="26"/>
        <end position="49"/>
    </location>
</feature>